<organism evidence="1 2">
    <name type="scientific">Rotaria magnacalcarata</name>
    <dbReference type="NCBI Taxonomy" id="392030"/>
    <lineage>
        <taxon>Eukaryota</taxon>
        <taxon>Metazoa</taxon>
        <taxon>Spiralia</taxon>
        <taxon>Gnathifera</taxon>
        <taxon>Rotifera</taxon>
        <taxon>Eurotatoria</taxon>
        <taxon>Bdelloidea</taxon>
        <taxon>Philodinida</taxon>
        <taxon>Philodinidae</taxon>
        <taxon>Rotaria</taxon>
    </lineage>
</organism>
<gene>
    <name evidence="1" type="ORF">SMN809_LOCUS27607</name>
</gene>
<evidence type="ECO:0000313" key="2">
    <source>
        <dbReference type="Proteomes" id="UP000676336"/>
    </source>
</evidence>
<dbReference type="AlphaFoldDB" id="A0A8S2UCC9"/>
<name>A0A8S2UCC9_9BILA</name>
<sequence length="92" mass="10632">PIDYMKLEQWLRNLTWTPESIAQWQEFYNKAARLAIYDRGSHDKDTGQDIHIVTNGNMLREFLEENINQLDVFVFPPTSAPLSSSSSNNNSD</sequence>
<comment type="caution">
    <text evidence="1">The sequence shown here is derived from an EMBL/GenBank/DDBJ whole genome shotgun (WGS) entry which is preliminary data.</text>
</comment>
<feature type="non-terminal residue" evidence="1">
    <location>
        <position position="1"/>
    </location>
</feature>
<evidence type="ECO:0000313" key="1">
    <source>
        <dbReference type="EMBL" id="CAF4336499.1"/>
    </source>
</evidence>
<reference evidence="1" key="1">
    <citation type="submission" date="2021-02" db="EMBL/GenBank/DDBJ databases">
        <authorList>
            <person name="Nowell W R."/>
        </authorList>
    </citation>
    <scope>NUCLEOTIDE SEQUENCE</scope>
</reference>
<protein>
    <submittedName>
        <fullName evidence="1">Uncharacterized protein</fullName>
    </submittedName>
</protein>
<proteinExistence type="predicted"/>
<accession>A0A8S2UCC9</accession>
<dbReference type="Proteomes" id="UP000676336">
    <property type="component" value="Unassembled WGS sequence"/>
</dbReference>
<dbReference type="EMBL" id="CAJOBI010043594">
    <property type="protein sequence ID" value="CAF4336499.1"/>
    <property type="molecule type" value="Genomic_DNA"/>
</dbReference>